<gene>
    <name evidence="9" type="ORF">RI129_008755</name>
</gene>
<sequence>MSTLLITLLLSNILCVQVVQGLKCYTCTTTENDKDKRCITNPNAVEVNPITNCNKKYCTTTRVEYIDPKDKVQSMNRDCVDKPIYNNQILEDSTYRVYYTSCRTDLCNAGTGKDISVGSGMIHEDGEAVVLYVPGIGRENTASSIDLSIYSLFLVNIPLLLYYY</sequence>
<name>A0AAN7VBZ0_9COLE</name>
<accession>A0AAN7VBZ0</accession>
<feature type="chain" id="PRO_5042811749" description="Sodefrin-like factor" evidence="8">
    <location>
        <begin position="22"/>
        <end position="164"/>
    </location>
</feature>
<dbReference type="GO" id="GO:0098552">
    <property type="term" value="C:side of membrane"/>
    <property type="evidence" value="ECO:0007669"/>
    <property type="project" value="UniProtKB-KW"/>
</dbReference>
<evidence type="ECO:0000313" key="9">
    <source>
        <dbReference type="EMBL" id="KAK5642588.1"/>
    </source>
</evidence>
<dbReference type="AlphaFoldDB" id="A0AAN7VBZ0"/>
<evidence type="ECO:0008006" key="11">
    <source>
        <dbReference type="Google" id="ProtNLM"/>
    </source>
</evidence>
<evidence type="ECO:0000256" key="4">
    <source>
        <dbReference type="ARBA" id="ARBA00022729"/>
    </source>
</evidence>
<evidence type="ECO:0000256" key="6">
    <source>
        <dbReference type="ARBA" id="ARBA00023136"/>
    </source>
</evidence>
<organism evidence="9 10">
    <name type="scientific">Pyrocoelia pectoralis</name>
    <dbReference type="NCBI Taxonomy" id="417401"/>
    <lineage>
        <taxon>Eukaryota</taxon>
        <taxon>Metazoa</taxon>
        <taxon>Ecdysozoa</taxon>
        <taxon>Arthropoda</taxon>
        <taxon>Hexapoda</taxon>
        <taxon>Insecta</taxon>
        <taxon>Pterygota</taxon>
        <taxon>Neoptera</taxon>
        <taxon>Endopterygota</taxon>
        <taxon>Coleoptera</taxon>
        <taxon>Polyphaga</taxon>
        <taxon>Elateriformia</taxon>
        <taxon>Elateroidea</taxon>
        <taxon>Lampyridae</taxon>
        <taxon>Lampyrinae</taxon>
        <taxon>Pyrocoelia</taxon>
    </lineage>
</organism>
<dbReference type="EMBL" id="JAVRBK010000006">
    <property type="protein sequence ID" value="KAK5642588.1"/>
    <property type="molecule type" value="Genomic_DNA"/>
</dbReference>
<evidence type="ECO:0000256" key="5">
    <source>
        <dbReference type="ARBA" id="ARBA00022989"/>
    </source>
</evidence>
<evidence type="ECO:0000256" key="7">
    <source>
        <dbReference type="ARBA" id="ARBA00023288"/>
    </source>
</evidence>
<evidence type="ECO:0000256" key="1">
    <source>
        <dbReference type="ARBA" id="ARBA00004589"/>
    </source>
</evidence>
<evidence type="ECO:0000256" key="3">
    <source>
        <dbReference type="ARBA" id="ARBA00022692"/>
    </source>
</evidence>
<comment type="caution">
    <text evidence="9">The sequence shown here is derived from an EMBL/GenBank/DDBJ whole genome shotgun (WGS) entry which is preliminary data.</text>
</comment>
<keyword evidence="7" id="KW-0449">Lipoprotein</keyword>
<evidence type="ECO:0000256" key="2">
    <source>
        <dbReference type="ARBA" id="ARBA00022622"/>
    </source>
</evidence>
<dbReference type="SUPFAM" id="SSF57302">
    <property type="entry name" value="Snake toxin-like"/>
    <property type="match status" value="1"/>
</dbReference>
<evidence type="ECO:0000313" key="10">
    <source>
        <dbReference type="Proteomes" id="UP001329430"/>
    </source>
</evidence>
<proteinExistence type="predicted"/>
<keyword evidence="2" id="KW-0325">Glycoprotein</keyword>
<protein>
    <recommendedName>
        <fullName evidence="11">Sodefrin-like factor</fullName>
    </recommendedName>
</protein>
<keyword evidence="6" id="KW-0472">Membrane</keyword>
<comment type="subcellular location">
    <subcellularLocation>
        <location evidence="1">Membrane</location>
        <topology evidence="1">Lipid-anchor</topology>
        <topology evidence="1">GPI-anchor</topology>
    </subcellularLocation>
</comment>
<dbReference type="PANTHER" id="PTHR33562">
    <property type="entry name" value="ATILLA, ISOFORM B-RELATED-RELATED"/>
    <property type="match status" value="1"/>
</dbReference>
<keyword evidence="5" id="KW-1133">Transmembrane helix</keyword>
<dbReference type="InterPro" id="IPR050975">
    <property type="entry name" value="Sleep_regulator"/>
</dbReference>
<keyword evidence="4 8" id="KW-0732">Signal</keyword>
<keyword evidence="3" id="KW-0812">Transmembrane</keyword>
<keyword evidence="2" id="KW-0336">GPI-anchor</keyword>
<dbReference type="Proteomes" id="UP001329430">
    <property type="component" value="Chromosome 6"/>
</dbReference>
<evidence type="ECO:0000256" key="8">
    <source>
        <dbReference type="SAM" id="SignalP"/>
    </source>
</evidence>
<dbReference type="InterPro" id="IPR045860">
    <property type="entry name" value="Snake_toxin-like_sf"/>
</dbReference>
<feature type="signal peptide" evidence="8">
    <location>
        <begin position="1"/>
        <end position="21"/>
    </location>
</feature>
<reference evidence="9 10" key="1">
    <citation type="journal article" date="2024" name="Insects">
        <title>An Improved Chromosome-Level Genome Assembly of the Firefly Pyrocoelia pectoralis.</title>
        <authorList>
            <person name="Fu X."/>
            <person name="Meyer-Rochow V.B."/>
            <person name="Ballantyne L."/>
            <person name="Zhu X."/>
        </authorList>
    </citation>
    <scope>NUCLEOTIDE SEQUENCE [LARGE SCALE GENOMIC DNA]</scope>
    <source>
        <strain evidence="9">XCY_ONT2</strain>
    </source>
</reference>
<keyword evidence="10" id="KW-1185">Reference proteome</keyword>